<accession>A0A6J5KJB5</accession>
<feature type="domain" description="Transglycosylase SLT" evidence="2">
    <location>
        <begin position="60"/>
        <end position="149"/>
    </location>
</feature>
<dbReference type="Gene3D" id="1.10.530.10">
    <property type="match status" value="1"/>
</dbReference>
<dbReference type="InterPro" id="IPR023346">
    <property type="entry name" value="Lysozyme-like_dom_sf"/>
</dbReference>
<sequence length="192" mass="21395">MKFNENKKYIALLLSGVLIVSGMFLDGAHAVKAKVIKPCTVPVAKYVSAKKLTSTQLYEVLKTVGFKGRGLKTAWAVAMKETHGNPLAHNNNPRTGDNSYGVFQINLYGSLKGRVEEYGLKSADDLKDPVTNAQIAYKMSSEGKNWSPWKADPGERDHKLVQEWVKAAPTNSLEKEHKVEQERGRTDLQQKH</sequence>
<gene>
    <name evidence="3" type="ORF">UFOVP27_124</name>
</gene>
<name>A0A6J5KJB5_9CAUD</name>
<evidence type="ECO:0000313" key="3">
    <source>
        <dbReference type="EMBL" id="CAB4122248.1"/>
    </source>
</evidence>
<feature type="region of interest" description="Disordered" evidence="1">
    <location>
        <begin position="168"/>
        <end position="192"/>
    </location>
</feature>
<proteinExistence type="predicted"/>
<evidence type="ECO:0000256" key="1">
    <source>
        <dbReference type="SAM" id="MobiDB-lite"/>
    </source>
</evidence>
<reference evidence="3" key="1">
    <citation type="submission" date="2020-04" db="EMBL/GenBank/DDBJ databases">
        <authorList>
            <person name="Chiriac C."/>
            <person name="Salcher M."/>
            <person name="Ghai R."/>
            <person name="Kavagutti S V."/>
        </authorList>
    </citation>
    <scope>NUCLEOTIDE SEQUENCE</scope>
</reference>
<protein>
    <submittedName>
        <fullName evidence="3">Transglycosylase SLT domain 1</fullName>
    </submittedName>
</protein>
<dbReference type="Pfam" id="PF18896">
    <property type="entry name" value="SLT_3"/>
    <property type="match status" value="1"/>
</dbReference>
<organism evidence="3">
    <name type="scientific">uncultured Caudovirales phage</name>
    <dbReference type="NCBI Taxonomy" id="2100421"/>
    <lineage>
        <taxon>Viruses</taxon>
        <taxon>Duplodnaviria</taxon>
        <taxon>Heunggongvirae</taxon>
        <taxon>Uroviricota</taxon>
        <taxon>Caudoviricetes</taxon>
        <taxon>Peduoviridae</taxon>
        <taxon>Maltschvirus</taxon>
        <taxon>Maltschvirus maltsch</taxon>
    </lineage>
</organism>
<feature type="compositionally biased region" description="Basic and acidic residues" evidence="1">
    <location>
        <begin position="173"/>
        <end position="192"/>
    </location>
</feature>
<evidence type="ECO:0000259" key="2">
    <source>
        <dbReference type="Pfam" id="PF18896"/>
    </source>
</evidence>
<dbReference type="EMBL" id="LR796157">
    <property type="protein sequence ID" value="CAB4122248.1"/>
    <property type="molecule type" value="Genomic_DNA"/>
</dbReference>
<dbReference type="InterPro" id="IPR043992">
    <property type="entry name" value="SLT_3"/>
</dbReference>
<dbReference type="SUPFAM" id="SSF53955">
    <property type="entry name" value="Lysozyme-like"/>
    <property type="match status" value="1"/>
</dbReference>